<keyword evidence="2" id="KW-0812">Transmembrane</keyword>
<feature type="region of interest" description="Disordered" evidence="1">
    <location>
        <begin position="96"/>
        <end position="183"/>
    </location>
</feature>
<dbReference type="AlphaFoldDB" id="A0A8E0RP81"/>
<feature type="region of interest" description="Disordered" evidence="1">
    <location>
        <begin position="195"/>
        <end position="214"/>
    </location>
</feature>
<evidence type="ECO:0000256" key="2">
    <source>
        <dbReference type="SAM" id="Phobius"/>
    </source>
</evidence>
<feature type="compositionally biased region" description="Polar residues" evidence="1">
    <location>
        <begin position="96"/>
        <end position="115"/>
    </location>
</feature>
<dbReference type="InterPro" id="IPR035892">
    <property type="entry name" value="C2_domain_sf"/>
</dbReference>
<dbReference type="Gene3D" id="2.60.40.150">
    <property type="entry name" value="C2 domain"/>
    <property type="match status" value="1"/>
</dbReference>
<accession>A0A8E0RP81</accession>
<name>A0A8E0RP81_9TREM</name>
<keyword evidence="2" id="KW-1133">Transmembrane helix</keyword>
<evidence type="ECO:0000256" key="1">
    <source>
        <dbReference type="SAM" id="MobiDB-lite"/>
    </source>
</evidence>
<evidence type="ECO:0000313" key="4">
    <source>
        <dbReference type="Proteomes" id="UP000728185"/>
    </source>
</evidence>
<sequence length="763" mass="84727">MPVALLQRKNQTIDFDLFQPDEKLPLKLGLILLGSCITLLFIILLILICRRLRRYAQLLNEKDDDDDDDEIGKLDLNYPNDEEFTHFDMDKLRLSNSTSEETGQRQPPTTAGSLPSTRSSIRRTFSRKDGGKTSSKEIRNAPLSAFSIGDEDDDDDDDDGDEDSTSRKSAQSDLKPNNCCPKPERIQIVTKAVPVQHSVHERRPPRQSTKAPAAETIKTVAELSEREIEEIACQLEQPQAFPVPKSTMRRVSSTPTIQLPHSDVFGIPTKPGSIQSEKPIITGLDDADLFDECPEQDEDLGLYSGESTEFATATSTADSASISDSRRNLTTLGDSIADIGATRPLLPIKLPDWALQSGQAERGFLVFTVGINRKSGTGSNSFAIDVCIREARCILSRHTEARAGKFYVKAKIQPAGMRQSQSTVSLNQLQIRGPQQQTTGAPNKLHVFGMSRNGAGSSAGRTPIRRAFRCPVFWHAITLEVPANMTESCQPGQTKSQQFSSSLSRTARNPARTQLELWLDLRERNALPVDVLFSSSPSLSLLPPWKNSQVLGSVRIPLTQRIWDYFLHESEQVHAQRETTSNGEANNKTEALDNEEDTMTELKPRELRFVRRLEIPYQEAEVRGELTIGLQYNPETARLTLNPLKCSGVIFPKGTRNIFLRAALISNRKLIASQQSNPSARLTLNAAEFLLGERLQFSVEESLTQVCLLLSVFARSAGKLQDGITLLGRCVTGPNGLAYGEGLAHWQAIVIRRNMVKRTHVLF</sequence>
<keyword evidence="2" id="KW-0472">Membrane</keyword>
<proteinExistence type="predicted"/>
<comment type="caution">
    <text evidence="3">The sequence shown here is derived from an EMBL/GenBank/DDBJ whole genome shotgun (WGS) entry which is preliminary data.</text>
</comment>
<evidence type="ECO:0000313" key="3">
    <source>
        <dbReference type="EMBL" id="KAA0185632.1"/>
    </source>
</evidence>
<feature type="compositionally biased region" description="Basic and acidic residues" evidence="1">
    <location>
        <begin position="126"/>
        <end position="139"/>
    </location>
</feature>
<feature type="compositionally biased region" description="Acidic residues" evidence="1">
    <location>
        <begin position="149"/>
        <end position="163"/>
    </location>
</feature>
<dbReference type="EMBL" id="LUCM01010330">
    <property type="protein sequence ID" value="KAA0185632.1"/>
    <property type="molecule type" value="Genomic_DNA"/>
</dbReference>
<dbReference type="Proteomes" id="UP000728185">
    <property type="component" value="Unassembled WGS sequence"/>
</dbReference>
<keyword evidence="4" id="KW-1185">Reference proteome</keyword>
<gene>
    <name evidence="3" type="ORF">FBUS_08472</name>
</gene>
<organism evidence="3 4">
    <name type="scientific">Fasciolopsis buskii</name>
    <dbReference type="NCBI Taxonomy" id="27845"/>
    <lineage>
        <taxon>Eukaryota</taxon>
        <taxon>Metazoa</taxon>
        <taxon>Spiralia</taxon>
        <taxon>Lophotrochozoa</taxon>
        <taxon>Platyhelminthes</taxon>
        <taxon>Trematoda</taxon>
        <taxon>Digenea</taxon>
        <taxon>Plagiorchiida</taxon>
        <taxon>Echinostomata</taxon>
        <taxon>Echinostomatoidea</taxon>
        <taxon>Fasciolidae</taxon>
        <taxon>Fasciolopsis</taxon>
    </lineage>
</organism>
<reference evidence="3" key="1">
    <citation type="submission" date="2019-05" db="EMBL/GenBank/DDBJ databases">
        <title>Annotation for the trematode Fasciolopsis buski.</title>
        <authorList>
            <person name="Choi Y.-J."/>
        </authorList>
    </citation>
    <scope>NUCLEOTIDE SEQUENCE</scope>
    <source>
        <strain evidence="3">HT</strain>
        <tissue evidence="3">Whole worm</tissue>
    </source>
</reference>
<protein>
    <submittedName>
        <fullName evidence="3">Uncharacterized protein</fullName>
    </submittedName>
</protein>
<dbReference type="OrthoDB" id="6238705at2759"/>
<feature type="transmembrane region" description="Helical" evidence="2">
    <location>
        <begin position="28"/>
        <end position="49"/>
    </location>
</feature>